<feature type="domain" description="Histidine kinase" evidence="9">
    <location>
        <begin position="192"/>
        <end position="382"/>
    </location>
</feature>
<evidence type="ECO:0000256" key="3">
    <source>
        <dbReference type="ARBA" id="ARBA00022679"/>
    </source>
</evidence>
<dbReference type="SMART" id="SM00387">
    <property type="entry name" value="HATPase_c"/>
    <property type="match status" value="1"/>
</dbReference>
<dbReference type="InterPro" id="IPR050482">
    <property type="entry name" value="Sensor_HK_TwoCompSys"/>
</dbReference>
<dbReference type="Gene3D" id="1.20.5.1930">
    <property type="match status" value="1"/>
</dbReference>
<dbReference type="Pfam" id="PF05384">
    <property type="entry name" value="DegS"/>
    <property type="match status" value="1"/>
</dbReference>
<gene>
    <name evidence="10" type="ORF">BLITH_0384</name>
</gene>
<dbReference type="InterPro" id="IPR003594">
    <property type="entry name" value="HATPase_dom"/>
</dbReference>
<dbReference type="GO" id="GO:0016020">
    <property type="term" value="C:membrane"/>
    <property type="evidence" value="ECO:0007669"/>
    <property type="project" value="InterPro"/>
</dbReference>
<dbReference type="Proteomes" id="UP000244016">
    <property type="component" value="Unassembled WGS sequence"/>
</dbReference>
<keyword evidence="5 10" id="KW-0418">Kinase</keyword>
<dbReference type="InterPro" id="IPR005467">
    <property type="entry name" value="His_kinase_dom"/>
</dbReference>
<keyword evidence="7" id="KW-0902">Two-component regulatory system</keyword>
<dbReference type="Gene3D" id="3.30.565.10">
    <property type="entry name" value="Histidine kinase-like ATPase, C-terminal domain"/>
    <property type="match status" value="1"/>
</dbReference>
<evidence type="ECO:0000313" key="11">
    <source>
        <dbReference type="Proteomes" id="UP000244016"/>
    </source>
</evidence>
<evidence type="ECO:0000256" key="5">
    <source>
        <dbReference type="ARBA" id="ARBA00022777"/>
    </source>
</evidence>
<comment type="caution">
    <text evidence="10">The sequence shown here is derived from an EMBL/GenBank/DDBJ whole genome shotgun (WGS) entry which is preliminary data.</text>
</comment>
<evidence type="ECO:0000256" key="4">
    <source>
        <dbReference type="ARBA" id="ARBA00022741"/>
    </source>
</evidence>
<dbReference type="GO" id="GO:0000155">
    <property type="term" value="F:phosphorelay sensor kinase activity"/>
    <property type="evidence" value="ECO:0007669"/>
    <property type="project" value="InterPro"/>
</dbReference>
<dbReference type="GO" id="GO:0005524">
    <property type="term" value="F:ATP binding"/>
    <property type="evidence" value="ECO:0007669"/>
    <property type="project" value="UniProtKB-KW"/>
</dbReference>
<evidence type="ECO:0000256" key="8">
    <source>
        <dbReference type="SAM" id="Coils"/>
    </source>
</evidence>
<dbReference type="InterPro" id="IPR011712">
    <property type="entry name" value="Sig_transdc_His_kin_sub3_dim/P"/>
</dbReference>
<dbReference type="Pfam" id="PF07730">
    <property type="entry name" value="HisKA_3"/>
    <property type="match status" value="1"/>
</dbReference>
<keyword evidence="6" id="KW-0067">ATP-binding</keyword>
<sequence>MEEGTFPALETLERILDHTVRTMEAAKAQVFDIAEQAREESRTVEEELAKLKREIEFLIAENDRREREYRKLRQRLVEVSRNFSRYTERDIREAYEAASEMLATLQFGQEREKLLRKRRDELEQRYKNLLRTIDKAESILLQMSVVLDYLKGDLARMSEAVQSALSRQLFGFKVIEAQEEERRRIARDIHDGPAQSLALALLKVELVEKRIREGDATLAAEELRSLRDILRATLADVRKVIYDLRPMHLDDLGLVSALARHLELYRREGLPSVELHVVGEEQRLTGPVEIALFRIVQEAVANAVKHAEARLVSVEIAFLPHVVRATVADDGKGFVPEKVREGRKTYGLMGIVERAKLVGGKASVLSEPGRGTIVTVEVPRDVEAEAGE</sequence>
<dbReference type="InterPro" id="IPR008595">
    <property type="entry name" value="DegS"/>
</dbReference>
<protein>
    <recommendedName>
        <fullName evidence="2">histidine kinase</fullName>
        <ecNumber evidence="2">2.7.13.3</ecNumber>
    </recommendedName>
</protein>
<reference evidence="10 11" key="1">
    <citation type="submission" date="2017-08" db="EMBL/GenBank/DDBJ databases">
        <title>Burning lignite coal seam in the remote Altai Mountains harbors a hydrogen-driven thermophilic microbial community.</title>
        <authorList>
            <person name="Kadnikov V.V."/>
            <person name="Mardanov A.V."/>
            <person name="Ivasenko D."/>
            <person name="Beletsky A.V."/>
            <person name="Karnachuk O.V."/>
            <person name="Ravin N.V."/>
        </authorList>
    </citation>
    <scope>NUCLEOTIDE SEQUENCE [LARGE SCALE GENOMIC DNA]</scope>
    <source>
        <strain evidence="10">AL31</strain>
    </source>
</reference>
<evidence type="ECO:0000256" key="2">
    <source>
        <dbReference type="ARBA" id="ARBA00012438"/>
    </source>
</evidence>
<dbReference type="AlphaFoldDB" id="A0A2T5GAU5"/>
<feature type="coiled-coil region" evidence="8">
    <location>
        <begin position="9"/>
        <end position="139"/>
    </location>
</feature>
<dbReference type="PROSITE" id="PS50109">
    <property type="entry name" value="HIS_KIN"/>
    <property type="match status" value="1"/>
</dbReference>
<dbReference type="PANTHER" id="PTHR24421:SF55">
    <property type="entry name" value="SENSOR HISTIDINE KINASE YDFH"/>
    <property type="match status" value="1"/>
</dbReference>
<keyword evidence="4" id="KW-0547">Nucleotide-binding</keyword>
<dbReference type="InterPro" id="IPR036890">
    <property type="entry name" value="HATPase_C_sf"/>
</dbReference>
<dbReference type="SUPFAM" id="SSF55874">
    <property type="entry name" value="ATPase domain of HSP90 chaperone/DNA topoisomerase II/histidine kinase"/>
    <property type="match status" value="1"/>
</dbReference>
<proteinExistence type="predicted"/>
<comment type="catalytic activity">
    <reaction evidence="1">
        <text>ATP + protein L-histidine = ADP + protein N-phospho-L-histidine.</text>
        <dbReference type="EC" id="2.7.13.3"/>
    </reaction>
</comment>
<evidence type="ECO:0000256" key="7">
    <source>
        <dbReference type="ARBA" id="ARBA00023012"/>
    </source>
</evidence>
<keyword evidence="8" id="KW-0175">Coiled coil</keyword>
<dbReference type="EMBL" id="PEBW01000001">
    <property type="protein sequence ID" value="PTQ53304.1"/>
    <property type="molecule type" value="Genomic_DNA"/>
</dbReference>
<dbReference type="Pfam" id="PF02518">
    <property type="entry name" value="HATPase_c"/>
    <property type="match status" value="1"/>
</dbReference>
<evidence type="ECO:0000256" key="1">
    <source>
        <dbReference type="ARBA" id="ARBA00000085"/>
    </source>
</evidence>
<organism evidence="10 11">
    <name type="scientific">Brockia lithotrophica</name>
    <dbReference type="NCBI Taxonomy" id="933949"/>
    <lineage>
        <taxon>Bacteria</taxon>
        <taxon>Bacillati</taxon>
        <taxon>Bacillota</taxon>
        <taxon>Bacilli</taxon>
        <taxon>Bacillales</taxon>
        <taxon>Bacillales Family X. Incertae Sedis</taxon>
        <taxon>Brockia</taxon>
    </lineage>
</organism>
<dbReference type="PANTHER" id="PTHR24421">
    <property type="entry name" value="NITRATE/NITRITE SENSOR PROTEIN NARX-RELATED"/>
    <property type="match status" value="1"/>
</dbReference>
<evidence type="ECO:0000313" key="10">
    <source>
        <dbReference type="EMBL" id="PTQ53304.1"/>
    </source>
</evidence>
<keyword evidence="3" id="KW-0808">Transferase</keyword>
<evidence type="ECO:0000256" key="6">
    <source>
        <dbReference type="ARBA" id="ARBA00022840"/>
    </source>
</evidence>
<name>A0A2T5GAU5_9BACL</name>
<dbReference type="CDD" id="cd16917">
    <property type="entry name" value="HATPase_UhpB-NarQ-NarX-like"/>
    <property type="match status" value="1"/>
</dbReference>
<dbReference type="EC" id="2.7.13.3" evidence="2"/>
<evidence type="ECO:0000259" key="9">
    <source>
        <dbReference type="PROSITE" id="PS50109"/>
    </source>
</evidence>
<accession>A0A2T5GAU5</accession>
<dbReference type="GO" id="GO:0046983">
    <property type="term" value="F:protein dimerization activity"/>
    <property type="evidence" value="ECO:0007669"/>
    <property type="project" value="InterPro"/>
</dbReference>